<dbReference type="InterPro" id="IPR050216">
    <property type="entry name" value="LRR_domain-containing"/>
</dbReference>
<dbReference type="GO" id="GO:0005737">
    <property type="term" value="C:cytoplasm"/>
    <property type="evidence" value="ECO:0007669"/>
    <property type="project" value="TreeGrafter"/>
</dbReference>
<evidence type="ECO:0000256" key="1">
    <source>
        <dbReference type="ARBA" id="ARBA00022614"/>
    </source>
</evidence>
<dbReference type="PANTHER" id="PTHR48051:SF1">
    <property type="entry name" value="RAS SUPPRESSOR PROTEIN 1"/>
    <property type="match status" value="1"/>
</dbReference>
<dbReference type="Proteomes" id="UP001232063">
    <property type="component" value="Unassembled WGS sequence"/>
</dbReference>
<proteinExistence type="predicted"/>
<keyword evidence="1" id="KW-0433">Leucine-rich repeat</keyword>
<dbReference type="EMBL" id="JASJOU010000001">
    <property type="protein sequence ID" value="MDJ1500285.1"/>
    <property type="molecule type" value="Genomic_DNA"/>
</dbReference>
<dbReference type="SUPFAM" id="SSF52075">
    <property type="entry name" value="Outer arm dynein light chain 1"/>
    <property type="match status" value="1"/>
</dbReference>
<comment type="caution">
    <text evidence="3">The sequence shown here is derived from an EMBL/GenBank/DDBJ whole genome shotgun (WGS) entry which is preliminary data.</text>
</comment>
<evidence type="ECO:0000313" key="3">
    <source>
        <dbReference type="EMBL" id="MDJ1500285.1"/>
    </source>
</evidence>
<keyword evidence="2" id="KW-0677">Repeat</keyword>
<keyword evidence="4" id="KW-1185">Reference proteome</keyword>
<accession>A0AAE3QZE6</accession>
<dbReference type="AlphaFoldDB" id="A0AAE3QZE6"/>
<dbReference type="Gene3D" id="3.80.10.10">
    <property type="entry name" value="Ribonuclease Inhibitor"/>
    <property type="match status" value="1"/>
</dbReference>
<evidence type="ECO:0000313" key="4">
    <source>
        <dbReference type="Proteomes" id="UP001232063"/>
    </source>
</evidence>
<evidence type="ECO:0000256" key="2">
    <source>
        <dbReference type="ARBA" id="ARBA00022737"/>
    </source>
</evidence>
<sequence>MTAFLDLKKLLLKYPQCIGAKIETKAYGHATFLLRLVLPHSIDQSLTEELLSTETITDIDEKILEAILTQTHWEVMSFKLEQRNEFVQQLLDNLYQFKNLRKLEYKHPFQMPDGKVSLQGLSFLEIANLNEVEVQVKEPLPTIHTFILGSFQKTDVTPILEVLNPDTLQKLELRHAGLTTLPTNLQRFKKLTYLGLTGNKISDLTGISAHTNLKLLNLNNNQLIDIPYELFSLTQLEDLLLNQNPLTTDTEIKGKTVLLRLIHWCDENQFPKSLREFFSALLQEKGKPTVEDDMTGLLWALTSDIELLRRKATNQLASILSDSLNQHFTSEKDIISIVGKVKGWSTKDILSQLKKHKIKASDKLSDSTTYVCVGDALTAEQVKTILSKNFRLIMPQHLKEFLEKLETPYLKESGEEMQENLNRLIVSDEESTVKLAAQMMMAGGIPDGLFYQILWLGIRKGTFHWKYFRPLLEKYATAQQYDFIKKYRQKEFDVVINKLLESSEFDIQLVLKAGLQVLYTPIEFRNRIYPPGRTNYYAFRNVFKKSLRLGGDAAQHLYQKMTDGNTLDLLFSSATAKDQFQFAKELQEFKQVEKIICAYTCAIMPSNAKLLKKLNQLKKLELYKPSHVTVDKQQLAELFPAIEVTLKNYEN</sequence>
<dbReference type="PROSITE" id="PS51450">
    <property type="entry name" value="LRR"/>
    <property type="match status" value="2"/>
</dbReference>
<dbReference type="PANTHER" id="PTHR48051">
    <property type="match status" value="1"/>
</dbReference>
<reference evidence="3" key="1">
    <citation type="submission" date="2023-05" db="EMBL/GenBank/DDBJ databases">
        <authorList>
            <person name="Zhang X."/>
        </authorList>
    </citation>
    <scope>NUCLEOTIDE SEQUENCE</scope>
    <source>
        <strain evidence="3">BD1B2-1</strain>
    </source>
</reference>
<protein>
    <recommendedName>
        <fullName evidence="5">Leucine rich repeat protein</fullName>
    </recommendedName>
</protein>
<name>A0AAE3QZE6_9BACT</name>
<gene>
    <name evidence="3" type="ORF">QNI22_06495</name>
</gene>
<dbReference type="InterPro" id="IPR032675">
    <property type="entry name" value="LRR_dom_sf"/>
</dbReference>
<organism evidence="3 4">
    <name type="scientific">Xanthocytophaga agilis</name>
    <dbReference type="NCBI Taxonomy" id="3048010"/>
    <lineage>
        <taxon>Bacteria</taxon>
        <taxon>Pseudomonadati</taxon>
        <taxon>Bacteroidota</taxon>
        <taxon>Cytophagia</taxon>
        <taxon>Cytophagales</taxon>
        <taxon>Rhodocytophagaceae</taxon>
        <taxon>Xanthocytophaga</taxon>
    </lineage>
</organism>
<dbReference type="InterPro" id="IPR001611">
    <property type="entry name" value="Leu-rich_rpt"/>
</dbReference>
<evidence type="ECO:0008006" key="5">
    <source>
        <dbReference type="Google" id="ProtNLM"/>
    </source>
</evidence>
<dbReference type="RefSeq" id="WP_314509806.1">
    <property type="nucleotide sequence ID" value="NZ_JASJOU010000001.1"/>
</dbReference>